<dbReference type="Proteomes" id="UP001420932">
    <property type="component" value="Unassembled WGS sequence"/>
</dbReference>
<gene>
    <name evidence="1" type="ORF">Syun_018873</name>
</gene>
<dbReference type="EMBL" id="JBBNAF010000008">
    <property type="protein sequence ID" value="KAK9121256.1"/>
    <property type="molecule type" value="Genomic_DNA"/>
</dbReference>
<reference evidence="1 2" key="1">
    <citation type="submission" date="2024-01" db="EMBL/GenBank/DDBJ databases">
        <title>Genome assemblies of Stephania.</title>
        <authorList>
            <person name="Yang L."/>
        </authorList>
    </citation>
    <scope>NUCLEOTIDE SEQUENCE [LARGE SCALE GENOMIC DNA]</scope>
    <source>
        <strain evidence="1">YNDBR</strain>
        <tissue evidence="1">Leaf</tissue>
    </source>
</reference>
<organism evidence="1 2">
    <name type="scientific">Stephania yunnanensis</name>
    <dbReference type="NCBI Taxonomy" id="152371"/>
    <lineage>
        <taxon>Eukaryota</taxon>
        <taxon>Viridiplantae</taxon>
        <taxon>Streptophyta</taxon>
        <taxon>Embryophyta</taxon>
        <taxon>Tracheophyta</taxon>
        <taxon>Spermatophyta</taxon>
        <taxon>Magnoliopsida</taxon>
        <taxon>Ranunculales</taxon>
        <taxon>Menispermaceae</taxon>
        <taxon>Menispermoideae</taxon>
        <taxon>Cissampelideae</taxon>
        <taxon>Stephania</taxon>
    </lineage>
</organism>
<comment type="caution">
    <text evidence="1">The sequence shown here is derived from an EMBL/GenBank/DDBJ whole genome shotgun (WGS) entry which is preliminary data.</text>
</comment>
<sequence>MGPGLSPSETRSWGWFGPSRPLRVDPALDQGSKGSVNYSLTEPVACMALSLGTMGKQTPGVVSIREGRTLSLAISGERSIAGRHYGSAATIGGDNGGEAASIK</sequence>
<keyword evidence="2" id="KW-1185">Reference proteome</keyword>
<protein>
    <submittedName>
        <fullName evidence="1">Uncharacterized protein</fullName>
    </submittedName>
</protein>
<accession>A0AAP0NYU4</accession>
<dbReference type="AlphaFoldDB" id="A0AAP0NYU4"/>
<evidence type="ECO:0000313" key="1">
    <source>
        <dbReference type="EMBL" id="KAK9121256.1"/>
    </source>
</evidence>
<proteinExistence type="predicted"/>
<name>A0AAP0NYU4_9MAGN</name>
<evidence type="ECO:0000313" key="2">
    <source>
        <dbReference type="Proteomes" id="UP001420932"/>
    </source>
</evidence>